<proteinExistence type="predicted"/>
<sequence length="160" mass="17666">MKNINLREQNRGSSLPSPQSLILLQYLLRGTQRPFVQLYSEREHCGMVEANMGRDLAVRSGVNDEDDDDDADDDDDDTAATTGDSCCCIEELLSAASDENDDNDAADDDEDDFAAAVVANKQMNIIKNVGSLWYVIIVVAMFVASVDFICKESTITLDFR</sequence>
<evidence type="ECO:0000256" key="1">
    <source>
        <dbReference type="SAM" id="MobiDB-lite"/>
    </source>
</evidence>
<gene>
    <name evidence="3" type="ORF">FF38_04705</name>
</gene>
<keyword evidence="2" id="KW-1133">Transmembrane helix</keyword>
<reference evidence="3 4" key="1">
    <citation type="journal article" date="2015" name="Nat. Commun.">
        <title>Lucilia cuprina genome unlocks parasitic fly biology to underpin future interventions.</title>
        <authorList>
            <person name="Anstead C.A."/>
            <person name="Korhonen P.K."/>
            <person name="Young N.D."/>
            <person name="Hall R.S."/>
            <person name="Jex A.R."/>
            <person name="Murali S.C."/>
            <person name="Hughes D.S."/>
            <person name="Lee S.F."/>
            <person name="Perry T."/>
            <person name="Stroehlein A.J."/>
            <person name="Ansell B.R."/>
            <person name="Breugelmans B."/>
            <person name="Hofmann A."/>
            <person name="Qu J."/>
            <person name="Dugan S."/>
            <person name="Lee S.L."/>
            <person name="Chao H."/>
            <person name="Dinh H."/>
            <person name="Han Y."/>
            <person name="Doddapaneni H.V."/>
            <person name="Worley K.C."/>
            <person name="Muzny D.M."/>
            <person name="Ioannidis P."/>
            <person name="Waterhouse R.M."/>
            <person name="Zdobnov E.M."/>
            <person name="James P.J."/>
            <person name="Bagnall N.H."/>
            <person name="Kotze A.C."/>
            <person name="Gibbs R.A."/>
            <person name="Richards S."/>
            <person name="Batterham P."/>
            <person name="Gasser R.B."/>
        </authorList>
    </citation>
    <scope>NUCLEOTIDE SEQUENCE [LARGE SCALE GENOMIC DNA]</scope>
    <source>
        <strain evidence="3 4">LS</strain>
        <tissue evidence="3">Full body</tissue>
    </source>
</reference>
<name>A0A0L0CLJ7_LUCCU</name>
<evidence type="ECO:0000313" key="4">
    <source>
        <dbReference type="Proteomes" id="UP000037069"/>
    </source>
</evidence>
<feature type="compositionally biased region" description="Acidic residues" evidence="1">
    <location>
        <begin position="63"/>
        <end position="78"/>
    </location>
</feature>
<keyword evidence="2" id="KW-0472">Membrane</keyword>
<protein>
    <submittedName>
        <fullName evidence="3">Uncharacterized protein</fullName>
    </submittedName>
</protein>
<accession>A0A0L0CLJ7</accession>
<keyword evidence="4" id="KW-1185">Reference proteome</keyword>
<feature type="transmembrane region" description="Helical" evidence="2">
    <location>
        <begin position="131"/>
        <end position="150"/>
    </location>
</feature>
<comment type="caution">
    <text evidence="3">The sequence shown here is derived from an EMBL/GenBank/DDBJ whole genome shotgun (WGS) entry which is preliminary data.</text>
</comment>
<dbReference type="Proteomes" id="UP000037069">
    <property type="component" value="Unassembled WGS sequence"/>
</dbReference>
<dbReference type="AlphaFoldDB" id="A0A0L0CLJ7"/>
<evidence type="ECO:0000313" key="3">
    <source>
        <dbReference type="EMBL" id="KNC33102.1"/>
    </source>
</evidence>
<organism evidence="3 4">
    <name type="scientific">Lucilia cuprina</name>
    <name type="common">Green bottle fly</name>
    <name type="synonym">Australian sheep blowfly</name>
    <dbReference type="NCBI Taxonomy" id="7375"/>
    <lineage>
        <taxon>Eukaryota</taxon>
        <taxon>Metazoa</taxon>
        <taxon>Ecdysozoa</taxon>
        <taxon>Arthropoda</taxon>
        <taxon>Hexapoda</taxon>
        <taxon>Insecta</taxon>
        <taxon>Pterygota</taxon>
        <taxon>Neoptera</taxon>
        <taxon>Endopterygota</taxon>
        <taxon>Diptera</taxon>
        <taxon>Brachycera</taxon>
        <taxon>Muscomorpha</taxon>
        <taxon>Oestroidea</taxon>
        <taxon>Calliphoridae</taxon>
        <taxon>Luciliinae</taxon>
        <taxon>Lucilia</taxon>
    </lineage>
</organism>
<evidence type="ECO:0000256" key="2">
    <source>
        <dbReference type="SAM" id="Phobius"/>
    </source>
</evidence>
<keyword evidence="2" id="KW-0812">Transmembrane</keyword>
<feature type="region of interest" description="Disordered" evidence="1">
    <location>
        <begin position="56"/>
        <end position="83"/>
    </location>
</feature>
<dbReference type="EMBL" id="JRES01000234">
    <property type="protein sequence ID" value="KNC33102.1"/>
    <property type="molecule type" value="Genomic_DNA"/>
</dbReference>